<accession>A0AAD4QK33</accession>
<feature type="chain" id="PRO_5041970543" description="Secreted protein" evidence="1">
    <location>
        <begin position="17"/>
        <end position="64"/>
    </location>
</feature>
<reference evidence="2" key="1">
    <citation type="journal article" date="2022" name="New Phytol.">
        <title>Evolutionary transition to the ectomycorrhizal habit in the genomes of a hyperdiverse lineage of mushroom-forming fungi.</title>
        <authorList>
            <person name="Looney B."/>
            <person name="Miyauchi S."/>
            <person name="Morin E."/>
            <person name="Drula E."/>
            <person name="Courty P.E."/>
            <person name="Kohler A."/>
            <person name="Kuo A."/>
            <person name="LaButti K."/>
            <person name="Pangilinan J."/>
            <person name="Lipzen A."/>
            <person name="Riley R."/>
            <person name="Andreopoulos W."/>
            <person name="He G."/>
            <person name="Johnson J."/>
            <person name="Nolan M."/>
            <person name="Tritt A."/>
            <person name="Barry K.W."/>
            <person name="Grigoriev I.V."/>
            <person name="Nagy L.G."/>
            <person name="Hibbett D."/>
            <person name="Henrissat B."/>
            <person name="Matheny P.B."/>
            <person name="Labbe J."/>
            <person name="Martin F.M."/>
        </authorList>
    </citation>
    <scope>NUCLEOTIDE SEQUENCE</scope>
    <source>
        <strain evidence="2">BPL690</strain>
    </source>
</reference>
<name>A0AAD4QK33_9AGAM</name>
<feature type="signal peptide" evidence="1">
    <location>
        <begin position="1"/>
        <end position="16"/>
    </location>
</feature>
<evidence type="ECO:0000313" key="2">
    <source>
        <dbReference type="EMBL" id="KAI0293495.1"/>
    </source>
</evidence>
<evidence type="ECO:0000313" key="3">
    <source>
        <dbReference type="Proteomes" id="UP001203297"/>
    </source>
</evidence>
<protein>
    <recommendedName>
        <fullName evidence="4">Secreted protein</fullName>
    </recommendedName>
</protein>
<keyword evidence="3" id="KW-1185">Reference proteome</keyword>
<proteinExistence type="predicted"/>
<organism evidence="2 3">
    <name type="scientific">Multifurca ochricompacta</name>
    <dbReference type="NCBI Taxonomy" id="376703"/>
    <lineage>
        <taxon>Eukaryota</taxon>
        <taxon>Fungi</taxon>
        <taxon>Dikarya</taxon>
        <taxon>Basidiomycota</taxon>
        <taxon>Agaricomycotina</taxon>
        <taxon>Agaricomycetes</taxon>
        <taxon>Russulales</taxon>
        <taxon>Russulaceae</taxon>
        <taxon>Multifurca</taxon>
    </lineage>
</organism>
<sequence length="64" mass="6915">MVQILSLLMLRRPGAACQARHCPGSTEPTPTAKALNRSCGPMHVAQETPCQALHKLINSNTIHL</sequence>
<evidence type="ECO:0008006" key="4">
    <source>
        <dbReference type="Google" id="ProtNLM"/>
    </source>
</evidence>
<evidence type="ECO:0000256" key="1">
    <source>
        <dbReference type="SAM" id="SignalP"/>
    </source>
</evidence>
<comment type="caution">
    <text evidence="2">The sequence shown here is derived from an EMBL/GenBank/DDBJ whole genome shotgun (WGS) entry which is preliminary data.</text>
</comment>
<dbReference type="Proteomes" id="UP001203297">
    <property type="component" value="Unassembled WGS sequence"/>
</dbReference>
<keyword evidence="1" id="KW-0732">Signal</keyword>
<feature type="non-terminal residue" evidence="2">
    <location>
        <position position="64"/>
    </location>
</feature>
<gene>
    <name evidence="2" type="ORF">B0F90DRAFT_1762338</name>
</gene>
<dbReference type="EMBL" id="WTXG01000094">
    <property type="protein sequence ID" value="KAI0293495.1"/>
    <property type="molecule type" value="Genomic_DNA"/>
</dbReference>
<dbReference type="AlphaFoldDB" id="A0AAD4QK33"/>